<evidence type="ECO:0000313" key="2">
    <source>
        <dbReference type="Proteomes" id="UP000886653"/>
    </source>
</evidence>
<accession>A0A9P6NC30</accession>
<keyword evidence="2" id="KW-1185">Reference proteome</keyword>
<dbReference type="EMBL" id="MU167385">
    <property type="protein sequence ID" value="KAG0141454.1"/>
    <property type="molecule type" value="Genomic_DNA"/>
</dbReference>
<organism evidence="1 2">
    <name type="scientific">Cronartium quercuum f. sp. fusiforme G11</name>
    <dbReference type="NCBI Taxonomy" id="708437"/>
    <lineage>
        <taxon>Eukaryota</taxon>
        <taxon>Fungi</taxon>
        <taxon>Dikarya</taxon>
        <taxon>Basidiomycota</taxon>
        <taxon>Pucciniomycotina</taxon>
        <taxon>Pucciniomycetes</taxon>
        <taxon>Pucciniales</taxon>
        <taxon>Coleosporiaceae</taxon>
        <taxon>Cronartium</taxon>
    </lineage>
</organism>
<comment type="caution">
    <text evidence="1">The sequence shown here is derived from an EMBL/GenBank/DDBJ whole genome shotgun (WGS) entry which is preliminary data.</text>
</comment>
<sequence>MSIDNSTTADPNQSSDSFISSNYSITSNPLTGAVDIQQRQSFLGTDKSQVQNVKGNSFQLNNNTDSNSYMNGGTLKPNQVMDINGTQVQNSNKQNIQNNMSTTGLSPTSFDEDQFININQTNPEFKSFNNHTKNQNVLISDKNSDHHEFDSDFDAGTIVWKRKSMQDHQTFNPFEFNQTITSKNEEIDNFNSTTTISIPDQTLYLSKSFKSIDKFIPIYDSKGIIIYQIMTQLSSHMNTLQSNLTRFAIFDNIGNELLVSDTKYINCNKSSKIPTSKNIWFLNNSKTNQWYIYGGEHSQLNDHSYIFLKNIQNQKSSLEGSFLTIGTSSLHAQITSQIGIERKGSLETYAIESDGNIPIVDLLAFMVVVKSKNEKCD</sequence>
<protein>
    <submittedName>
        <fullName evidence="1">Uncharacterized protein</fullName>
    </submittedName>
</protein>
<reference evidence="1" key="1">
    <citation type="submission" date="2013-11" db="EMBL/GenBank/DDBJ databases">
        <title>Genome sequence of the fusiform rust pathogen reveals effectors for host alternation and coevolution with pine.</title>
        <authorList>
            <consortium name="DOE Joint Genome Institute"/>
            <person name="Smith K."/>
            <person name="Pendleton A."/>
            <person name="Kubisiak T."/>
            <person name="Anderson C."/>
            <person name="Salamov A."/>
            <person name="Aerts A."/>
            <person name="Riley R."/>
            <person name="Clum A."/>
            <person name="Lindquist E."/>
            <person name="Ence D."/>
            <person name="Campbell M."/>
            <person name="Kronenberg Z."/>
            <person name="Feau N."/>
            <person name="Dhillon B."/>
            <person name="Hamelin R."/>
            <person name="Burleigh J."/>
            <person name="Smith J."/>
            <person name="Yandell M."/>
            <person name="Nelson C."/>
            <person name="Grigoriev I."/>
            <person name="Davis J."/>
        </authorList>
    </citation>
    <scope>NUCLEOTIDE SEQUENCE</scope>
    <source>
        <strain evidence="1">G11</strain>
    </source>
</reference>
<name>A0A9P6NC30_9BASI</name>
<dbReference type="Proteomes" id="UP000886653">
    <property type="component" value="Unassembled WGS sequence"/>
</dbReference>
<evidence type="ECO:0000313" key="1">
    <source>
        <dbReference type="EMBL" id="KAG0141454.1"/>
    </source>
</evidence>
<gene>
    <name evidence="1" type="ORF">CROQUDRAFT_674085</name>
</gene>
<proteinExistence type="predicted"/>
<dbReference type="AlphaFoldDB" id="A0A9P6NC30"/>